<evidence type="ECO:0000259" key="4">
    <source>
        <dbReference type="PROSITE" id="PS50035"/>
    </source>
</evidence>
<keyword evidence="3" id="KW-0443">Lipid metabolism</keyword>
<reference evidence="5 6" key="2">
    <citation type="journal article" date="2000" name="Proc. Natl. Acad. Sci. U.S.A.">
        <title>Archaeal adaptation to higher temperatures revealed by genomic sequence of Thermoplasma volcanium.</title>
        <authorList>
            <person name="Kawashima T."/>
            <person name="Amano N."/>
            <person name="Koike H."/>
            <person name="Makino S."/>
            <person name="Higuchi S."/>
            <person name="Kawashima-Ohya Y."/>
            <person name="Watanabe K."/>
            <person name="Yamazaki M."/>
            <person name="Kanehori K."/>
            <person name="Kawamoto T."/>
            <person name="Nunoshiba T."/>
            <person name="Yamamoto Y."/>
            <person name="Aramaki H."/>
            <person name="Makino K."/>
            <person name="Suzuki M."/>
        </authorList>
    </citation>
    <scope>NUCLEOTIDE SEQUENCE [LARGE SCALE GENOMIC DNA]</scope>
    <source>
        <strain evidence="6">ATCC 51530 / DSM 4299 / JCM 9571 / NBRC 15438 / GSS1</strain>
    </source>
</reference>
<feature type="domain" description="PLD phosphodiesterase" evidence="4">
    <location>
        <begin position="230"/>
        <end position="256"/>
    </location>
</feature>
<evidence type="ECO:0000313" key="5">
    <source>
        <dbReference type="EMBL" id="BAB59969.1"/>
    </source>
</evidence>
<dbReference type="STRING" id="273116.gene:9381617"/>
<dbReference type="GO" id="GO:0016042">
    <property type="term" value="P:lipid catabolic process"/>
    <property type="evidence" value="ECO:0007669"/>
    <property type="project" value="UniProtKB-KW"/>
</dbReference>
<sequence>MTIYVEPQDGIVPIIKFIRRVRKKIFMNFYLIDDDRIINEIREAKKRGVDVRIIVDGKPYGMGQSKVDVKELSSTCASVKLSPPRFDASDVFDHAKYMVSEKYFEIGTANMTEASFSRNREYIYIGKNRKIRKCLMSLFISDWENSNETGIRCKELVISPGSESTILHILRTSKLVESEEVGDDTRIIETLSSRRRKLKIVIPSSASQNDIANMKKLRERGVKARLMPPDRLYMHAKAVLFKDYVFIGSQNFTSTSLNRNREVGIIIRSLSDRRKIKRIMVADWKRSEKI</sequence>
<dbReference type="eggNOG" id="arCOG02041">
    <property type="taxonomic scope" value="Archaea"/>
</dbReference>
<dbReference type="PaxDb" id="273116-14325043"/>
<protein>
    <submittedName>
        <fullName evidence="5">Endonuclease</fullName>
    </submittedName>
</protein>
<dbReference type="PANTHER" id="PTHR43856">
    <property type="entry name" value="CARDIOLIPIN HYDROLASE"/>
    <property type="match status" value="1"/>
</dbReference>
<evidence type="ECO:0000313" key="6">
    <source>
        <dbReference type="Proteomes" id="UP000001017"/>
    </source>
</evidence>
<dbReference type="SUPFAM" id="SSF56024">
    <property type="entry name" value="Phospholipase D/nuclease"/>
    <property type="match status" value="2"/>
</dbReference>
<dbReference type="RefSeq" id="WP_010917071.1">
    <property type="nucleotide sequence ID" value="NC_002689.2"/>
</dbReference>
<dbReference type="Proteomes" id="UP000001017">
    <property type="component" value="Chromosome"/>
</dbReference>
<evidence type="ECO:0000256" key="3">
    <source>
        <dbReference type="ARBA" id="ARBA00023098"/>
    </source>
</evidence>
<keyword evidence="5" id="KW-0255">Endonuclease</keyword>
<dbReference type="HOGENOM" id="CLU_051844_2_0_2"/>
<keyword evidence="5" id="KW-0540">Nuclease</keyword>
<dbReference type="PANTHER" id="PTHR43856:SF1">
    <property type="entry name" value="MITOCHONDRIAL CARDIOLIPIN HYDROLASE"/>
    <property type="match status" value="1"/>
</dbReference>
<accession>Q97AI3</accession>
<dbReference type="InterPro" id="IPR025202">
    <property type="entry name" value="PLD-like_dom"/>
</dbReference>
<proteinExistence type="predicted"/>
<keyword evidence="2" id="KW-0442">Lipid degradation</keyword>
<name>Q97AI3_THEVO</name>
<dbReference type="InterPro" id="IPR001736">
    <property type="entry name" value="PLipase_D/transphosphatidylase"/>
</dbReference>
<dbReference type="GeneID" id="1441919"/>
<evidence type="ECO:0000256" key="1">
    <source>
        <dbReference type="ARBA" id="ARBA00022801"/>
    </source>
</evidence>
<dbReference type="Gene3D" id="3.30.870.10">
    <property type="entry name" value="Endonuclease Chain A"/>
    <property type="match status" value="2"/>
</dbReference>
<organism evidence="5 6">
    <name type="scientific">Thermoplasma volcanium (strain ATCC 51530 / DSM 4299 / JCM 9571 / NBRC 15438 / GSS1)</name>
    <dbReference type="NCBI Taxonomy" id="273116"/>
    <lineage>
        <taxon>Archaea</taxon>
        <taxon>Methanobacteriati</taxon>
        <taxon>Thermoplasmatota</taxon>
        <taxon>Thermoplasmata</taxon>
        <taxon>Thermoplasmatales</taxon>
        <taxon>Thermoplasmataceae</taxon>
        <taxon>Thermoplasma</taxon>
    </lineage>
</organism>
<dbReference type="PROSITE" id="PS50035">
    <property type="entry name" value="PLD"/>
    <property type="match status" value="1"/>
</dbReference>
<dbReference type="GO" id="GO:0016891">
    <property type="term" value="F:RNA endonuclease activity producing 5'-phosphomonoesters, hydrolytic mechanism"/>
    <property type="evidence" value="ECO:0007669"/>
    <property type="project" value="TreeGrafter"/>
</dbReference>
<dbReference type="KEGG" id="tvo:TVG0838588"/>
<keyword evidence="1" id="KW-0378">Hydrolase</keyword>
<reference evidence="5 6" key="1">
    <citation type="journal article" date="1999" name="Proc. Jpn. Acad.">
        <title>Determination of the complete genomic DNA sequence of Thermoplasma volvanium GSS1.</title>
        <authorList>
            <person name="Kawashima T."/>
            <person name="Yamamoto Y."/>
            <person name="Aramaki H."/>
            <person name="Nunoshiba T."/>
            <person name="Kawamoto T."/>
            <person name="Watanabe K."/>
            <person name="Yamazaki M."/>
            <person name="Kanehori K."/>
            <person name="Amano N."/>
            <person name="Ohya Y."/>
            <person name="Makino K."/>
            <person name="Suzuki M."/>
        </authorList>
    </citation>
    <scope>NUCLEOTIDE SEQUENCE [LARGE SCALE GENOMIC DNA]</scope>
    <source>
        <strain evidence="6">ATCC 51530 / DSM 4299 / JCM 9571 / NBRC 15438 / GSS1</strain>
    </source>
</reference>
<dbReference type="AlphaFoldDB" id="Q97AI3"/>
<dbReference type="SMART" id="SM00155">
    <property type="entry name" value="PLDc"/>
    <property type="match status" value="2"/>
</dbReference>
<gene>
    <name evidence="5" type="ORF">TVG0838588</name>
</gene>
<dbReference type="Pfam" id="PF13091">
    <property type="entry name" value="PLDc_2"/>
    <property type="match status" value="2"/>
</dbReference>
<dbReference type="InterPro" id="IPR051406">
    <property type="entry name" value="PLD_domain"/>
</dbReference>
<dbReference type="PhylomeDB" id="Q97AI3"/>
<evidence type="ECO:0000256" key="2">
    <source>
        <dbReference type="ARBA" id="ARBA00022963"/>
    </source>
</evidence>
<keyword evidence="6" id="KW-1185">Reference proteome</keyword>
<dbReference type="EMBL" id="BA000011">
    <property type="protein sequence ID" value="BAB59969.1"/>
    <property type="molecule type" value="Genomic_DNA"/>
</dbReference>